<protein>
    <recommendedName>
        <fullName evidence="6">FAD-binding oxidoreductase/transferase type 4 C-terminal domain-containing protein</fullName>
    </recommendedName>
</protein>
<name>A0A4V0NH74_SORCE</name>
<keyword evidence="2" id="KW-0285">Flavoprotein</keyword>
<dbReference type="Proteomes" id="UP000295497">
    <property type="component" value="Chromosome"/>
</dbReference>
<dbReference type="GO" id="GO:0004458">
    <property type="term" value="F:D-lactate dehydrogenase (cytochrome) activity"/>
    <property type="evidence" value="ECO:0007669"/>
    <property type="project" value="TreeGrafter"/>
</dbReference>
<evidence type="ECO:0000313" key="7">
    <source>
        <dbReference type="EMBL" id="AUX35682.1"/>
    </source>
</evidence>
<dbReference type="SUPFAM" id="SSF55103">
    <property type="entry name" value="FAD-linked oxidases, C-terminal domain"/>
    <property type="match status" value="1"/>
</dbReference>
<dbReference type="InterPro" id="IPR016164">
    <property type="entry name" value="FAD-linked_Oxase-like_C"/>
</dbReference>
<reference evidence="7 8" key="1">
    <citation type="submission" date="2015-09" db="EMBL/GenBank/DDBJ databases">
        <title>Sorangium comparison.</title>
        <authorList>
            <person name="Zaburannyi N."/>
            <person name="Bunk B."/>
            <person name="Overmann J."/>
            <person name="Mueller R."/>
        </authorList>
    </citation>
    <scope>NUCLEOTIDE SEQUENCE [LARGE SCALE GENOMIC DNA]</scope>
    <source>
        <strain evidence="7 8">So ce836</strain>
    </source>
</reference>
<dbReference type="Gene3D" id="1.10.45.10">
    <property type="entry name" value="Vanillyl-alcohol Oxidase, Chain A, domain 4"/>
    <property type="match status" value="1"/>
</dbReference>
<keyword evidence="3" id="KW-0274">FAD</keyword>
<accession>A0A4V0NH74</accession>
<dbReference type="RefSeq" id="WP_237244406.1">
    <property type="nucleotide sequence ID" value="NZ_CP012672.1"/>
</dbReference>
<feature type="domain" description="FAD-binding oxidoreductase/transferase type 4 C-terminal" evidence="6">
    <location>
        <begin position="1"/>
        <end position="55"/>
    </location>
</feature>
<dbReference type="PANTHER" id="PTHR11748">
    <property type="entry name" value="D-LACTATE DEHYDROGENASE"/>
    <property type="match status" value="1"/>
</dbReference>
<keyword evidence="4" id="KW-0560">Oxidoreductase</keyword>
<gene>
    <name evidence="7" type="ORF">SOCE836_078790</name>
</gene>
<dbReference type="EMBL" id="CP012672">
    <property type="protein sequence ID" value="AUX35682.1"/>
    <property type="molecule type" value="Genomic_DNA"/>
</dbReference>
<feature type="region of interest" description="Disordered" evidence="5">
    <location>
        <begin position="47"/>
        <end position="69"/>
    </location>
</feature>
<comment type="cofactor">
    <cofactor evidence="1">
        <name>FAD</name>
        <dbReference type="ChEBI" id="CHEBI:57692"/>
    </cofactor>
</comment>
<dbReference type="Pfam" id="PF02913">
    <property type="entry name" value="FAD-oxidase_C"/>
    <property type="match status" value="1"/>
</dbReference>
<sequence length="69" mass="7200">MAQALELGGTITREHGVGTLKRGLLTRQLGAASLALHHRIKDAFDPDGILNPGQVIGPRPGARPPGDRG</sequence>
<dbReference type="FunFam" id="1.10.45.10:FF:000001">
    <property type="entry name" value="D-lactate dehydrogenase mitochondrial"/>
    <property type="match status" value="1"/>
</dbReference>
<evidence type="ECO:0000256" key="1">
    <source>
        <dbReference type="ARBA" id="ARBA00001974"/>
    </source>
</evidence>
<evidence type="ECO:0000256" key="4">
    <source>
        <dbReference type="ARBA" id="ARBA00023002"/>
    </source>
</evidence>
<dbReference type="PANTHER" id="PTHR11748:SF111">
    <property type="entry name" value="D-LACTATE DEHYDROGENASE, MITOCHONDRIAL-RELATED"/>
    <property type="match status" value="1"/>
</dbReference>
<dbReference type="InterPro" id="IPR016171">
    <property type="entry name" value="Vanillyl_alc_oxidase_C-sub2"/>
</dbReference>
<evidence type="ECO:0000256" key="2">
    <source>
        <dbReference type="ARBA" id="ARBA00022630"/>
    </source>
</evidence>
<proteinExistence type="predicted"/>
<dbReference type="GO" id="GO:0008720">
    <property type="term" value="F:D-lactate dehydrogenase (NAD+) activity"/>
    <property type="evidence" value="ECO:0007669"/>
    <property type="project" value="TreeGrafter"/>
</dbReference>
<dbReference type="AlphaFoldDB" id="A0A4V0NH74"/>
<organism evidence="7 8">
    <name type="scientific">Sorangium cellulosum</name>
    <name type="common">Polyangium cellulosum</name>
    <dbReference type="NCBI Taxonomy" id="56"/>
    <lineage>
        <taxon>Bacteria</taxon>
        <taxon>Pseudomonadati</taxon>
        <taxon>Myxococcota</taxon>
        <taxon>Polyangia</taxon>
        <taxon>Polyangiales</taxon>
        <taxon>Polyangiaceae</taxon>
        <taxon>Sorangium</taxon>
    </lineage>
</organism>
<evidence type="ECO:0000313" key="8">
    <source>
        <dbReference type="Proteomes" id="UP000295497"/>
    </source>
</evidence>
<evidence type="ECO:0000256" key="3">
    <source>
        <dbReference type="ARBA" id="ARBA00022827"/>
    </source>
</evidence>
<dbReference type="InterPro" id="IPR004113">
    <property type="entry name" value="FAD-bd_oxidored_4_C"/>
</dbReference>
<dbReference type="GO" id="GO:1903457">
    <property type="term" value="P:lactate catabolic process"/>
    <property type="evidence" value="ECO:0007669"/>
    <property type="project" value="TreeGrafter"/>
</dbReference>
<dbReference type="GO" id="GO:0050660">
    <property type="term" value="F:flavin adenine dinucleotide binding"/>
    <property type="evidence" value="ECO:0007669"/>
    <property type="project" value="InterPro"/>
</dbReference>
<evidence type="ECO:0000256" key="5">
    <source>
        <dbReference type="SAM" id="MobiDB-lite"/>
    </source>
</evidence>
<evidence type="ECO:0000259" key="6">
    <source>
        <dbReference type="Pfam" id="PF02913"/>
    </source>
</evidence>